<keyword evidence="3" id="KW-0520">NAD</keyword>
<feature type="domain" description="FAD/NAD(P)-binding" evidence="11">
    <location>
        <begin position="144"/>
        <end position="413"/>
    </location>
</feature>
<dbReference type="FunFam" id="1.10.1060.10:FF:000013">
    <property type="entry name" value="NAD-dependent dihydropyrimidine dehydrogenase subunit PreT"/>
    <property type="match status" value="1"/>
</dbReference>
<dbReference type="InterPro" id="IPR009051">
    <property type="entry name" value="Helical_ferredxn"/>
</dbReference>
<dbReference type="InterPro" id="IPR023753">
    <property type="entry name" value="FAD/NAD-binding_dom"/>
</dbReference>
<dbReference type="EC" id="1.3.1.1" evidence="10"/>
<dbReference type="Gene3D" id="3.50.50.60">
    <property type="entry name" value="FAD/NAD(P)-binding domain"/>
    <property type="match status" value="2"/>
</dbReference>
<comment type="function">
    <text evidence="8">Involved in pyrimidine base degradation. Catalyzes physiologically the reduction of uracil to 5,6-dihydrouracil (DHU) by using NADH as a specific cosubstrate. It also catalyzes the reverse reaction and the reduction of thymine to 5,6-dihydrothymine (DHT).</text>
</comment>
<evidence type="ECO:0000256" key="5">
    <source>
        <dbReference type="ARBA" id="ARBA00032722"/>
    </source>
</evidence>
<organism evidence="13 14">
    <name type="scientific">Escherichia coli H605</name>
    <dbReference type="NCBI Taxonomy" id="656410"/>
    <lineage>
        <taxon>Bacteria</taxon>
        <taxon>Pseudomonadati</taxon>
        <taxon>Pseudomonadota</taxon>
        <taxon>Gammaproteobacteria</taxon>
        <taxon>Enterobacterales</taxon>
        <taxon>Enterobacteriaceae</taxon>
        <taxon>Escherichia</taxon>
    </lineage>
</organism>
<evidence type="ECO:0000259" key="12">
    <source>
        <dbReference type="Pfam" id="PF14691"/>
    </source>
</evidence>
<name>A0AAJ3NY18_ECOLX</name>
<sequence length="430" mass="46456">MRVKQAFALITHSIKEDHMPQQNYLDELTPAFTPLLTIKEASRCLLCHDAPCSQACPAQTDPGKFIRSIYFRNFKGAAETIRENNALGAVCARVCPTEKLCQSGCTCAGVDDPIDIGRLQRFVTDFEQQTGMEIYQPGSKTRGKVAIIGAGPAGLQASVTLTNLGYDVTIYEKGAQPGGWLCNGIPQFRLPQSVLDAEIARIEKMGVTIKCNCEIGKTLSLEQLKAENRAVLVTVGLSSGSRLPLFEHSDVEIAVDFLQRARQAQGDIRIPQSALIIGGGDVAMDVASTLKVLGCQAVTCVAREELDEFPASKKEFTSTQKLGVSIIDGFTPVAVEGNKVTFKHVRLPGELTMAADKIILAVGQHAELTAFAALEPKRNIIETKNYQTRDPQLFAAGDIVEGDKTVVYAVKTGKEAAEAIHHYLEGACSC</sequence>
<comment type="subunit">
    <text evidence="9">Heterotetramer of 2 PreA and 2 PreT subunits.</text>
</comment>
<comment type="catalytic activity">
    <reaction evidence="7">
        <text>5,6-dihydrouracil + NAD(+) = uracil + NADH + H(+)</text>
        <dbReference type="Rhea" id="RHEA:20189"/>
        <dbReference type="ChEBI" id="CHEBI:15378"/>
        <dbReference type="ChEBI" id="CHEBI:15901"/>
        <dbReference type="ChEBI" id="CHEBI:17568"/>
        <dbReference type="ChEBI" id="CHEBI:57540"/>
        <dbReference type="ChEBI" id="CHEBI:57945"/>
        <dbReference type="EC" id="1.3.1.1"/>
    </reaction>
</comment>
<evidence type="ECO:0000313" key="13">
    <source>
        <dbReference type="EMBL" id="OSL47552.1"/>
    </source>
</evidence>
<protein>
    <recommendedName>
        <fullName evidence="10">dihydrouracil dehydrogenase (NAD(+))</fullName>
        <ecNumber evidence="10">1.3.1.1</ecNumber>
    </recommendedName>
    <alternativeName>
        <fullName evidence="5">Dihydrothymine dehydrogenase</fullName>
    </alternativeName>
    <alternativeName>
        <fullName evidence="4">Dihydrouracil dehydrogenase</fullName>
    </alternativeName>
</protein>
<evidence type="ECO:0000256" key="3">
    <source>
        <dbReference type="ARBA" id="ARBA00023027"/>
    </source>
</evidence>
<comment type="similarity">
    <text evidence="1">Belongs to the NADH dehydrogenase family.</text>
</comment>
<dbReference type="Pfam" id="PF14691">
    <property type="entry name" value="Fer4_20"/>
    <property type="match status" value="1"/>
</dbReference>
<evidence type="ECO:0000256" key="4">
    <source>
        <dbReference type="ARBA" id="ARBA00030119"/>
    </source>
</evidence>
<gene>
    <name evidence="13" type="ORF">EATG_02308</name>
</gene>
<comment type="caution">
    <text evidence="13">The sequence shown here is derived from an EMBL/GenBank/DDBJ whole genome shotgun (WGS) entry which is preliminary data.</text>
</comment>
<dbReference type="AlphaFoldDB" id="A0AAJ3NY18"/>
<dbReference type="FunFam" id="3.50.50.60:FF:000148">
    <property type="entry name" value="NAD-dependent dihydropyrimidine dehydrogenase subunit PreT"/>
    <property type="match status" value="1"/>
</dbReference>
<accession>A0AAJ3NY18</accession>
<dbReference type="InterPro" id="IPR028261">
    <property type="entry name" value="DPD_II"/>
</dbReference>
<dbReference type="Gene3D" id="1.10.1060.10">
    <property type="entry name" value="Alpha-helical ferredoxin"/>
    <property type="match status" value="1"/>
</dbReference>
<dbReference type="SUPFAM" id="SSF51971">
    <property type="entry name" value="Nucleotide-binding domain"/>
    <property type="match status" value="1"/>
</dbReference>
<dbReference type="Proteomes" id="UP000243401">
    <property type="component" value="Unassembled WGS sequence"/>
</dbReference>
<keyword evidence="2" id="KW-0560">Oxidoreductase</keyword>
<evidence type="ECO:0000256" key="6">
    <source>
        <dbReference type="ARBA" id="ARBA00047685"/>
    </source>
</evidence>
<dbReference type="PRINTS" id="PR00411">
    <property type="entry name" value="PNDRDTASEI"/>
</dbReference>
<evidence type="ECO:0000259" key="11">
    <source>
        <dbReference type="Pfam" id="PF07992"/>
    </source>
</evidence>
<dbReference type="GO" id="GO:0051536">
    <property type="term" value="F:iron-sulfur cluster binding"/>
    <property type="evidence" value="ECO:0007669"/>
    <property type="project" value="InterPro"/>
</dbReference>
<dbReference type="EMBL" id="ADJX01000007">
    <property type="protein sequence ID" value="OSL47552.1"/>
    <property type="molecule type" value="Genomic_DNA"/>
</dbReference>
<dbReference type="Pfam" id="PF07992">
    <property type="entry name" value="Pyr_redox_2"/>
    <property type="match status" value="1"/>
</dbReference>
<evidence type="ECO:0000256" key="9">
    <source>
        <dbReference type="ARBA" id="ARBA00049714"/>
    </source>
</evidence>
<evidence type="ECO:0000313" key="14">
    <source>
        <dbReference type="Proteomes" id="UP000243401"/>
    </source>
</evidence>
<dbReference type="PANTHER" id="PTHR43073">
    <property type="entry name" value="DIHYDROPYRIMIDINE DEHYDROGENASE [NADP(+)]"/>
    <property type="match status" value="1"/>
</dbReference>
<proteinExistence type="inferred from homology"/>
<dbReference type="SUPFAM" id="SSF46548">
    <property type="entry name" value="alpha-helical ferredoxin"/>
    <property type="match status" value="1"/>
</dbReference>
<evidence type="ECO:0000256" key="10">
    <source>
        <dbReference type="ARBA" id="ARBA00049728"/>
    </source>
</evidence>
<dbReference type="PANTHER" id="PTHR43073:SF2">
    <property type="entry name" value="DIHYDROPYRIMIDINE DEHYDROGENASE [NADP(+)]"/>
    <property type="match status" value="1"/>
</dbReference>
<dbReference type="GO" id="GO:0004159">
    <property type="term" value="F:dihydropyrimidine dehydrogenase (NAD+) activity"/>
    <property type="evidence" value="ECO:0007669"/>
    <property type="project" value="UniProtKB-EC"/>
</dbReference>
<evidence type="ECO:0000256" key="8">
    <source>
        <dbReference type="ARBA" id="ARBA00049578"/>
    </source>
</evidence>
<dbReference type="PRINTS" id="PR00368">
    <property type="entry name" value="FADPNR"/>
</dbReference>
<comment type="catalytic activity">
    <reaction evidence="6">
        <text>5,6-dihydrothymine + NAD(+) = thymine + NADH + H(+)</text>
        <dbReference type="Rhea" id="RHEA:28791"/>
        <dbReference type="ChEBI" id="CHEBI:15378"/>
        <dbReference type="ChEBI" id="CHEBI:17821"/>
        <dbReference type="ChEBI" id="CHEBI:27468"/>
        <dbReference type="ChEBI" id="CHEBI:57540"/>
        <dbReference type="ChEBI" id="CHEBI:57945"/>
        <dbReference type="EC" id="1.3.1.1"/>
    </reaction>
</comment>
<evidence type="ECO:0000256" key="7">
    <source>
        <dbReference type="ARBA" id="ARBA00048792"/>
    </source>
</evidence>
<dbReference type="InterPro" id="IPR036188">
    <property type="entry name" value="FAD/NAD-bd_sf"/>
</dbReference>
<evidence type="ECO:0000256" key="2">
    <source>
        <dbReference type="ARBA" id="ARBA00023002"/>
    </source>
</evidence>
<feature type="domain" description="Dihydroprymidine dehydrogenase" evidence="12">
    <location>
        <begin position="25"/>
        <end position="131"/>
    </location>
</feature>
<reference evidence="13 14" key="1">
    <citation type="submission" date="2010-04" db="EMBL/GenBank/DDBJ databases">
        <title>The Genome Sequence of Escherichia coli H605.</title>
        <authorList>
            <consortium name="The Broad Institute Genome Sequencing Platform"/>
            <consortium name="The Broad Institute Genome Sequencing Center for Infectious Disease"/>
            <person name="Feldgarden M."/>
            <person name="Gordon D.M."/>
            <person name="Johnson J.R."/>
            <person name="Johnston B.D."/>
            <person name="Young S."/>
            <person name="Zeng Q."/>
            <person name="Koehrsen M."/>
            <person name="Alvarado L."/>
            <person name="Berlin A.M."/>
            <person name="Borenstein D."/>
            <person name="Chapman S.B."/>
            <person name="Chen Z."/>
            <person name="Engels R."/>
            <person name="Freedman E."/>
            <person name="Gellesch M."/>
            <person name="Goldberg J."/>
            <person name="Griggs A."/>
            <person name="Gujja S."/>
            <person name="Heilman E.R."/>
            <person name="Heiman D.I."/>
            <person name="Hepburn T.A."/>
            <person name="Howarth C."/>
            <person name="Jen D."/>
            <person name="Larson L."/>
            <person name="Mehta T."/>
            <person name="Park D."/>
            <person name="Pearson M."/>
            <person name="Richards J."/>
            <person name="Roberts A."/>
            <person name="Saif S."/>
            <person name="Shea T.D."/>
            <person name="Shenoy N."/>
            <person name="Sisk P."/>
            <person name="Stolte C."/>
            <person name="Sykes S.N."/>
            <person name="Walk T."/>
            <person name="White J."/>
            <person name="Yandava C."/>
            <person name="Haas B."/>
            <person name="Henn M.R."/>
            <person name="Nusbaum C."/>
            <person name="Birren B."/>
        </authorList>
    </citation>
    <scope>NUCLEOTIDE SEQUENCE [LARGE SCALE GENOMIC DNA]</scope>
    <source>
        <strain evidence="13 14">H605</strain>
    </source>
</reference>
<evidence type="ECO:0000256" key="1">
    <source>
        <dbReference type="ARBA" id="ARBA00005272"/>
    </source>
</evidence>